<dbReference type="RefSeq" id="WP_377123187.1">
    <property type="nucleotide sequence ID" value="NZ_JBHRSD010000014.1"/>
</dbReference>
<protein>
    <submittedName>
        <fullName evidence="2">DUF808 domain-containing protein</fullName>
    </submittedName>
</protein>
<feature type="transmembrane region" description="Helical" evidence="1">
    <location>
        <begin position="65"/>
        <end position="94"/>
    </location>
</feature>
<evidence type="ECO:0000313" key="3">
    <source>
        <dbReference type="Proteomes" id="UP001595453"/>
    </source>
</evidence>
<feature type="transmembrane region" description="Helical" evidence="1">
    <location>
        <begin position="274"/>
        <end position="295"/>
    </location>
</feature>
<feature type="transmembrane region" description="Helical" evidence="1">
    <location>
        <begin position="164"/>
        <end position="187"/>
    </location>
</feature>
<sequence length="302" mass="32371">MAGTSFFALLDDIVFLTKVAASKTAPVLGDDLAVNAQSLSGDIRPERELPVVYAVAKGSLLNKAVIVPVALLLSYFMPFLITPLLMLGGAFLCYEGVEKLLHYRQSEDDSHQTQLIDAVQGEPAQLLAFEQTKIRAAIKMDAVLSAEIIVIALGAIQSEAFTKQIAVLSLIAVLMTVGVYGLVALIVKLDDMALAIIRNQQAKAKVGMRLKFGQTLLVGSQYLLTSLSFIGMLACLLIGGEIFSHGIVPLHHSAETVVSLISQDQSWLELPLQLVTNFIIGVVVGGVVLAAIKLYQLLSKSN</sequence>
<keyword evidence="1" id="KW-0812">Transmembrane</keyword>
<dbReference type="InterPro" id="IPR008526">
    <property type="entry name" value="YedI"/>
</dbReference>
<feature type="transmembrane region" description="Helical" evidence="1">
    <location>
        <begin position="142"/>
        <end position="158"/>
    </location>
</feature>
<dbReference type="EMBL" id="JBHRSD010000014">
    <property type="protein sequence ID" value="MFC3032560.1"/>
    <property type="molecule type" value="Genomic_DNA"/>
</dbReference>
<gene>
    <name evidence="2" type="ORF">ACFOEE_08520</name>
</gene>
<keyword evidence="1" id="KW-0472">Membrane</keyword>
<accession>A0ABV7CIU8</accession>
<dbReference type="Proteomes" id="UP001595453">
    <property type="component" value="Unassembled WGS sequence"/>
</dbReference>
<comment type="caution">
    <text evidence="2">The sequence shown here is derived from an EMBL/GenBank/DDBJ whole genome shotgun (WGS) entry which is preliminary data.</text>
</comment>
<keyword evidence="3" id="KW-1185">Reference proteome</keyword>
<reference evidence="3" key="1">
    <citation type="journal article" date="2019" name="Int. J. Syst. Evol. Microbiol.">
        <title>The Global Catalogue of Microorganisms (GCM) 10K type strain sequencing project: providing services to taxonomists for standard genome sequencing and annotation.</title>
        <authorList>
            <consortium name="The Broad Institute Genomics Platform"/>
            <consortium name="The Broad Institute Genome Sequencing Center for Infectious Disease"/>
            <person name="Wu L."/>
            <person name="Ma J."/>
        </authorList>
    </citation>
    <scope>NUCLEOTIDE SEQUENCE [LARGE SCALE GENOMIC DNA]</scope>
    <source>
        <strain evidence="3">KCTC 42730</strain>
    </source>
</reference>
<feature type="transmembrane region" description="Helical" evidence="1">
    <location>
        <begin position="215"/>
        <end position="239"/>
    </location>
</feature>
<name>A0ABV7CIU8_9GAMM</name>
<organism evidence="2 3">
    <name type="scientific">Pseudoalteromonas fenneropenaei</name>
    <dbReference type="NCBI Taxonomy" id="1737459"/>
    <lineage>
        <taxon>Bacteria</taxon>
        <taxon>Pseudomonadati</taxon>
        <taxon>Pseudomonadota</taxon>
        <taxon>Gammaproteobacteria</taxon>
        <taxon>Alteromonadales</taxon>
        <taxon>Pseudoalteromonadaceae</taxon>
        <taxon>Pseudoalteromonas</taxon>
    </lineage>
</organism>
<dbReference type="PIRSF" id="PIRSF016660">
    <property type="entry name" value="YedI"/>
    <property type="match status" value="1"/>
</dbReference>
<keyword evidence="1" id="KW-1133">Transmembrane helix</keyword>
<dbReference type="Pfam" id="PF05661">
    <property type="entry name" value="DUF808"/>
    <property type="match status" value="1"/>
</dbReference>
<proteinExistence type="predicted"/>
<evidence type="ECO:0000313" key="2">
    <source>
        <dbReference type="EMBL" id="MFC3032560.1"/>
    </source>
</evidence>
<dbReference type="PANTHER" id="PTHR30503">
    <property type="entry name" value="INNER MEMBRANE PROTEIN YEDI"/>
    <property type="match status" value="1"/>
</dbReference>
<dbReference type="PANTHER" id="PTHR30503:SF3">
    <property type="entry name" value="INNER MEMBRANE PROTEIN YEDI"/>
    <property type="match status" value="1"/>
</dbReference>
<evidence type="ECO:0000256" key="1">
    <source>
        <dbReference type="SAM" id="Phobius"/>
    </source>
</evidence>